<reference evidence="3" key="1">
    <citation type="submission" date="2025-08" db="UniProtKB">
        <authorList>
            <consortium name="RefSeq"/>
        </authorList>
    </citation>
    <scope>IDENTIFICATION</scope>
    <source>
        <tissue evidence="3">Gonads</tissue>
    </source>
</reference>
<keyword evidence="2" id="KW-1185">Reference proteome</keyword>
<proteinExistence type="predicted"/>
<evidence type="ECO:0000256" key="1">
    <source>
        <dbReference type="SAM" id="SignalP"/>
    </source>
</evidence>
<evidence type="ECO:0000313" key="2">
    <source>
        <dbReference type="Proteomes" id="UP000085678"/>
    </source>
</evidence>
<dbReference type="GeneID" id="106177933"/>
<protein>
    <submittedName>
        <fullName evidence="3">Uncharacterized protein LOC106177933</fullName>
    </submittedName>
</protein>
<feature type="signal peptide" evidence="1">
    <location>
        <begin position="1"/>
        <end position="17"/>
    </location>
</feature>
<dbReference type="AlphaFoldDB" id="A0A1S3K1R0"/>
<accession>A0A1S3K1R0</accession>
<sequence>MMLAITVLMFLLGGIELGETLECTQCMYITATGGGGADVQSLIQNMYASTMDAECAKNPTSVTKTISCDGSCEFAEVNTTTKIEQYSYSMSIGVVIRSCNPSKSVNEGCKTISSNDAQNLQAVLGGGLTMGQEVSGKMCFCNSDSCTQDVSSLPALPKAPTTQCHVCIYEKYETSDSQLQKSLDQITPATSVPECLDKGSETPTMSCEGSCLNTGSTVTMSVSGTSVTMKMAERGCVGLETEEKCVKLTQEDPAITQLIPLDSLKAIGLGDFRVDMEYCTCNGNQCNSKESTPFTSGSNAPVWSASFLILSAIATLLL</sequence>
<keyword evidence="1" id="KW-0732">Signal</keyword>
<dbReference type="Proteomes" id="UP000085678">
    <property type="component" value="Unplaced"/>
</dbReference>
<name>A0A1S3K1R0_LINAN</name>
<dbReference type="RefSeq" id="XP_013416334.1">
    <property type="nucleotide sequence ID" value="XM_013560880.1"/>
</dbReference>
<gene>
    <name evidence="3" type="primary">LOC106177933</name>
</gene>
<feature type="chain" id="PRO_5010302755" evidence="1">
    <location>
        <begin position="18"/>
        <end position="318"/>
    </location>
</feature>
<dbReference type="KEGG" id="lak:106177933"/>
<dbReference type="InParanoid" id="A0A1S3K1R0"/>
<evidence type="ECO:0000313" key="3">
    <source>
        <dbReference type="RefSeq" id="XP_013416334.1"/>
    </source>
</evidence>
<organism evidence="2 3">
    <name type="scientific">Lingula anatina</name>
    <name type="common">Brachiopod</name>
    <name type="synonym">Lingula unguis</name>
    <dbReference type="NCBI Taxonomy" id="7574"/>
    <lineage>
        <taxon>Eukaryota</taxon>
        <taxon>Metazoa</taxon>
        <taxon>Spiralia</taxon>
        <taxon>Lophotrochozoa</taxon>
        <taxon>Brachiopoda</taxon>
        <taxon>Linguliformea</taxon>
        <taxon>Lingulata</taxon>
        <taxon>Lingulida</taxon>
        <taxon>Linguloidea</taxon>
        <taxon>Lingulidae</taxon>
        <taxon>Lingula</taxon>
    </lineage>
</organism>